<evidence type="ECO:0000313" key="13">
    <source>
        <dbReference type="Proteomes" id="UP000005439"/>
    </source>
</evidence>
<proteinExistence type="predicted"/>
<dbReference type="GO" id="GO:0140359">
    <property type="term" value="F:ABC-type transporter activity"/>
    <property type="evidence" value="ECO:0007669"/>
    <property type="project" value="InterPro"/>
</dbReference>
<feature type="transmembrane region" description="Helical" evidence="9">
    <location>
        <begin position="283"/>
        <end position="301"/>
    </location>
</feature>
<feature type="domain" description="ABC transmembrane type-1" evidence="11">
    <location>
        <begin position="32"/>
        <end position="316"/>
    </location>
</feature>
<dbReference type="InterPro" id="IPR017871">
    <property type="entry name" value="ABC_transporter-like_CS"/>
</dbReference>
<evidence type="ECO:0000256" key="2">
    <source>
        <dbReference type="ARBA" id="ARBA00022448"/>
    </source>
</evidence>
<feature type="transmembrane region" description="Helical" evidence="9">
    <location>
        <begin position="256"/>
        <end position="277"/>
    </location>
</feature>
<feature type="transmembrane region" description="Helical" evidence="9">
    <location>
        <begin position="140"/>
        <end position="167"/>
    </location>
</feature>
<feature type="domain" description="ABC transporter" evidence="10">
    <location>
        <begin position="349"/>
        <end position="582"/>
    </location>
</feature>
<dbReference type="Gene3D" id="1.20.1560.10">
    <property type="entry name" value="ABC transporter type 1, transmembrane domain"/>
    <property type="match status" value="1"/>
</dbReference>
<dbReference type="InterPro" id="IPR027417">
    <property type="entry name" value="P-loop_NTPase"/>
</dbReference>
<keyword evidence="13" id="KW-1185">Reference proteome</keyword>
<reference evidence="13" key="1">
    <citation type="submission" date="2011-12" db="EMBL/GenBank/DDBJ databases">
        <title>The complete genome of chromosome of Sulfobacillus acidophilus DSM 10332.</title>
        <authorList>
            <person name="Lucas S."/>
            <person name="Han J."/>
            <person name="Lapidus A."/>
            <person name="Bruce D."/>
            <person name="Goodwin L."/>
            <person name="Pitluck S."/>
            <person name="Peters L."/>
            <person name="Kyrpides N."/>
            <person name="Mavromatis K."/>
            <person name="Ivanova N."/>
            <person name="Mikhailova N."/>
            <person name="Chertkov O."/>
            <person name="Saunders E."/>
            <person name="Detter J.C."/>
            <person name="Tapia R."/>
            <person name="Han C."/>
            <person name="Land M."/>
            <person name="Hauser L."/>
            <person name="Markowitz V."/>
            <person name="Cheng J.-F."/>
            <person name="Hugenholtz P."/>
            <person name="Woyke T."/>
            <person name="Wu D."/>
            <person name="Pukall R."/>
            <person name="Gehrich-Schroeter G."/>
            <person name="Schneider S."/>
            <person name="Klenk H.-P."/>
            <person name="Eisen J.A."/>
        </authorList>
    </citation>
    <scope>NUCLEOTIDE SEQUENCE [LARGE SCALE GENOMIC DNA]</scope>
    <source>
        <strain evidence="13">ATCC 700253 / DSM 10332 / NAL</strain>
    </source>
</reference>
<dbReference type="Proteomes" id="UP000005439">
    <property type="component" value="Chromosome"/>
</dbReference>
<dbReference type="CDD" id="cd18544">
    <property type="entry name" value="ABC_6TM_TmrA_like"/>
    <property type="match status" value="1"/>
</dbReference>
<keyword evidence="12" id="KW-0378">Hydrolase</keyword>
<dbReference type="PROSITE" id="PS50893">
    <property type="entry name" value="ABC_TRANSPORTER_2"/>
    <property type="match status" value="1"/>
</dbReference>
<dbReference type="SUPFAM" id="SSF52540">
    <property type="entry name" value="P-loop containing nucleoside triphosphate hydrolases"/>
    <property type="match status" value="1"/>
</dbReference>
<keyword evidence="2" id="KW-0813">Transport</keyword>
<dbReference type="GO" id="GO:0005886">
    <property type="term" value="C:plasma membrane"/>
    <property type="evidence" value="ECO:0007669"/>
    <property type="project" value="UniProtKB-SubCell"/>
</dbReference>
<dbReference type="InterPro" id="IPR003593">
    <property type="entry name" value="AAA+_ATPase"/>
</dbReference>
<feature type="transmembrane region" description="Helical" evidence="9">
    <location>
        <begin position="71"/>
        <end position="95"/>
    </location>
</feature>
<dbReference type="PROSITE" id="PS00211">
    <property type="entry name" value="ABC_TRANSPORTER_1"/>
    <property type="match status" value="1"/>
</dbReference>
<dbReference type="PROSITE" id="PS50929">
    <property type="entry name" value="ABC_TM1F"/>
    <property type="match status" value="1"/>
</dbReference>
<keyword evidence="3" id="KW-1003">Cell membrane</keyword>
<organism evidence="12 13">
    <name type="scientific">Sulfobacillus acidophilus (strain ATCC 700253 / DSM 10332 / NAL)</name>
    <dbReference type="NCBI Taxonomy" id="679936"/>
    <lineage>
        <taxon>Bacteria</taxon>
        <taxon>Bacillati</taxon>
        <taxon>Bacillota</taxon>
        <taxon>Clostridia</taxon>
        <taxon>Eubacteriales</taxon>
        <taxon>Clostridiales Family XVII. Incertae Sedis</taxon>
        <taxon>Sulfobacillus</taxon>
    </lineage>
</organism>
<evidence type="ECO:0000256" key="7">
    <source>
        <dbReference type="ARBA" id="ARBA00022989"/>
    </source>
</evidence>
<comment type="subcellular location">
    <subcellularLocation>
        <location evidence="1">Cell membrane</location>
        <topology evidence="1">Multi-pass membrane protein</topology>
    </subcellularLocation>
</comment>
<dbReference type="Gene3D" id="3.40.50.300">
    <property type="entry name" value="P-loop containing nucleotide triphosphate hydrolases"/>
    <property type="match status" value="1"/>
</dbReference>
<name>G8TS56_SULAD</name>
<dbReference type="InterPro" id="IPR003439">
    <property type="entry name" value="ABC_transporter-like_ATP-bd"/>
</dbReference>
<evidence type="ECO:0000256" key="8">
    <source>
        <dbReference type="ARBA" id="ARBA00023136"/>
    </source>
</evidence>
<dbReference type="AlphaFoldDB" id="G8TS56"/>
<dbReference type="Pfam" id="PF00005">
    <property type="entry name" value="ABC_tran"/>
    <property type="match status" value="1"/>
</dbReference>
<dbReference type="EC" id="3.6.3.44" evidence="12"/>
<evidence type="ECO:0000313" key="12">
    <source>
        <dbReference type="EMBL" id="AEW04382.1"/>
    </source>
</evidence>
<dbReference type="PATRIC" id="fig|679936.5.peg.931"/>
<keyword evidence="8 9" id="KW-0472">Membrane</keyword>
<dbReference type="FunFam" id="3.40.50.300:FF:000221">
    <property type="entry name" value="Multidrug ABC transporter ATP-binding protein"/>
    <property type="match status" value="1"/>
</dbReference>
<dbReference type="SMART" id="SM00382">
    <property type="entry name" value="AAA"/>
    <property type="match status" value="1"/>
</dbReference>
<evidence type="ECO:0000256" key="1">
    <source>
        <dbReference type="ARBA" id="ARBA00004651"/>
    </source>
</evidence>
<reference evidence="12 13" key="2">
    <citation type="journal article" date="2012" name="Stand. Genomic Sci.">
        <title>Complete genome sequence of the moderately thermophilic mineral-sulfide-oxidizing firmicute Sulfobacillus acidophilus type strain (NAL(T)).</title>
        <authorList>
            <person name="Anderson I."/>
            <person name="Chertkov O."/>
            <person name="Chen A."/>
            <person name="Saunders E."/>
            <person name="Lapidus A."/>
            <person name="Nolan M."/>
            <person name="Lucas S."/>
            <person name="Hammon N."/>
            <person name="Deshpande S."/>
            <person name="Cheng J.F."/>
            <person name="Han C."/>
            <person name="Tapia R."/>
            <person name="Goodwin L.A."/>
            <person name="Pitluck S."/>
            <person name="Liolios K."/>
            <person name="Pagani I."/>
            <person name="Ivanova N."/>
            <person name="Mikhailova N."/>
            <person name="Pati A."/>
            <person name="Palaniappan K."/>
            <person name="Land M."/>
            <person name="Pan C."/>
            <person name="Rohde M."/>
            <person name="Pukall R."/>
            <person name="Goker M."/>
            <person name="Detter J.C."/>
            <person name="Woyke T."/>
            <person name="Bristow J."/>
            <person name="Eisen J.A."/>
            <person name="Markowitz V."/>
            <person name="Hugenholtz P."/>
            <person name="Kyrpides N.C."/>
            <person name="Klenk H.P."/>
            <person name="Mavromatis K."/>
        </authorList>
    </citation>
    <scope>NUCLEOTIDE SEQUENCE [LARGE SCALE GENOMIC DNA]</scope>
    <source>
        <strain evidence="13">ATCC 700253 / DSM 10332 / NAL</strain>
    </source>
</reference>
<evidence type="ECO:0000256" key="3">
    <source>
        <dbReference type="ARBA" id="ARBA00022475"/>
    </source>
</evidence>
<dbReference type="PANTHER" id="PTHR24221">
    <property type="entry name" value="ATP-BINDING CASSETTE SUB-FAMILY B"/>
    <property type="match status" value="1"/>
</dbReference>
<dbReference type="GO" id="GO:0005524">
    <property type="term" value="F:ATP binding"/>
    <property type="evidence" value="ECO:0007669"/>
    <property type="project" value="UniProtKB-KW"/>
</dbReference>
<dbReference type="STRING" id="679936.Sulac_0879"/>
<evidence type="ECO:0000259" key="10">
    <source>
        <dbReference type="PROSITE" id="PS50893"/>
    </source>
</evidence>
<dbReference type="HOGENOM" id="CLU_000604_84_3_9"/>
<keyword evidence="5" id="KW-0547">Nucleotide-binding</keyword>
<keyword evidence="7 9" id="KW-1133">Transmembrane helix</keyword>
<dbReference type="GO" id="GO:0034040">
    <property type="term" value="F:ATPase-coupled lipid transmembrane transporter activity"/>
    <property type="evidence" value="ECO:0007669"/>
    <property type="project" value="TreeGrafter"/>
</dbReference>
<evidence type="ECO:0000256" key="5">
    <source>
        <dbReference type="ARBA" id="ARBA00022741"/>
    </source>
</evidence>
<sequence>MALGVLSTSAAPSQPVLRRLLRYLRPFRRTLAIALGLLLLATLTDVAQPFVIKTFINRDLIPRHFAFADLWLLGVGYLGLIIASAGLNVGQLFLFQQVALAIVRQLREDVFQHVLDLSMPVLDRTPVGVLVSRITNDTEAILQMFMTVLSTVVQNVTVLLGILAAMLWLDRRLGLEFILVLPIVGAIIAVYRRVSGPVFHQAREYLARLNALLNESLAGMALIQAMGQEGRMRDSFHAINEAYRRARLKNTRINALLLRPLMEVIYTLAIIWLLASFGVRGPGAINIGILYAFLTYLGRVFEPINGLMQRLNFFQQAMVSAERVFELMDEPDTRPQAIDGDGQITAGHIELEHIWFRYGEGPFILKDISMNIPPGATAAIVGPTGSGKSSLMNLLMRFYLPTEGVIRIDGQPLERFSDRELRSKMTWVLQDPFIFVGDILFNIRLGDDIGEAEAVQAARLVQADSFIRALPEGYHTPLGERGATLSAGQRQLLSFARAMARQPVILILDEATAHVDSETESAIQQALRTMRKGRTTVMIAHRLSTVVDADIIYVLHQGAIVEQGTHESLMARQGRYYAMFQSQDSGLPD</sequence>
<dbReference type="InterPro" id="IPR036640">
    <property type="entry name" value="ABC1_TM_sf"/>
</dbReference>
<keyword evidence="4 9" id="KW-0812">Transmembrane</keyword>
<dbReference type="SUPFAM" id="SSF90123">
    <property type="entry name" value="ABC transporter transmembrane region"/>
    <property type="match status" value="1"/>
</dbReference>
<accession>G8TS56</accession>
<dbReference type="Pfam" id="PF00664">
    <property type="entry name" value="ABC_membrane"/>
    <property type="match status" value="1"/>
</dbReference>
<dbReference type="KEGG" id="sap:Sulac_0879"/>
<evidence type="ECO:0000256" key="6">
    <source>
        <dbReference type="ARBA" id="ARBA00022840"/>
    </source>
</evidence>
<keyword evidence="6" id="KW-0067">ATP-binding</keyword>
<evidence type="ECO:0000256" key="4">
    <source>
        <dbReference type="ARBA" id="ARBA00022692"/>
    </source>
</evidence>
<evidence type="ECO:0000256" key="9">
    <source>
        <dbReference type="SAM" id="Phobius"/>
    </source>
</evidence>
<dbReference type="GO" id="GO:0016887">
    <property type="term" value="F:ATP hydrolysis activity"/>
    <property type="evidence" value="ECO:0007669"/>
    <property type="project" value="InterPro"/>
</dbReference>
<gene>
    <name evidence="12" type="ordered locus">Sulac_0879</name>
</gene>
<dbReference type="InterPro" id="IPR039421">
    <property type="entry name" value="Type_1_exporter"/>
</dbReference>
<dbReference type="EMBL" id="CP003179">
    <property type="protein sequence ID" value="AEW04382.1"/>
    <property type="molecule type" value="Genomic_DNA"/>
</dbReference>
<dbReference type="PANTHER" id="PTHR24221:SF430">
    <property type="entry name" value="MULTIDRUG RESISTANCE ABC TRANSPORTER ATP-BINDING_PERMEASE PROTEIN YHEH-RELATED"/>
    <property type="match status" value="1"/>
</dbReference>
<protein>
    <submittedName>
        <fullName evidence="12">Xenobiotic-transporting ATPase</fullName>
        <ecNumber evidence="12">3.6.3.44</ecNumber>
    </submittedName>
</protein>
<feature type="transmembrane region" description="Helical" evidence="9">
    <location>
        <begin position="173"/>
        <end position="191"/>
    </location>
</feature>
<dbReference type="InterPro" id="IPR011527">
    <property type="entry name" value="ABC1_TM_dom"/>
</dbReference>
<evidence type="ECO:0000259" key="11">
    <source>
        <dbReference type="PROSITE" id="PS50929"/>
    </source>
</evidence>
<dbReference type="CDD" id="cd03254">
    <property type="entry name" value="ABCC_Glucan_exporter_like"/>
    <property type="match status" value="1"/>
</dbReference>